<organism evidence="2 3">
    <name type="scientific">Tanacetum coccineum</name>
    <dbReference type="NCBI Taxonomy" id="301880"/>
    <lineage>
        <taxon>Eukaryota</taxon>
        <taxon>Viridiplantae</taxon>
        <taxon>Streptophyta</taxon>
        <taxon>Embryophyta</taxon>
        <taxon>Tracheophyta</taxon>
        <taxon>Spermatophyta</taxon>
        <taxon>Magnoliopsida</taxon>
        <taxon>eudicotyledons</taxon>
        <taxon>Gunneridae</taxon>
        <taxon>Pentapetalae</taxon>
        <taxon>asterids</taxon>
        <taxon>campanulids</taxon>
        <taxon>Asterales</taxon>
        <taxon>Asteraceae</taxon>
        <taxon>Asteroideae</taxon>
        <taxon>Anthemideae</taxon>
        <taxon>Anthemidinae</taxon>
        <taxon>Tanacetum</taxon>
    </lineage>
</organism>
<gene>
    <name evidence="2" type="ORF">Tco_0988042</name>
</gene>
<proteinExistence type="predicted"/>
<comment type="caution">
    <text evidence="2">The sequence shown here is derived from an EMBL/GenBank/DDBJ whole genome shotgun (WGS) entry which is preliminary data.</text>
</comment>
<name>A0ABQ5EQB0_9ASTR</name>
<protein>
    <recommendedName>
        <fullName evidence="4">Reverse transcriptase domain-containing protein</fullName>
    </recommendedName>
</protein>
<dbReference type="EMBL" id="BQNB010016547">
    <property type="protein sequence ID" value="GJT52988.1"/>
    <property type="molecule type" value="Genomic_DNA"/>
</dbReference>
<feature type="region of interest" description="Disordered" evidence="1">
    <location>
        <begin position="381"/>
        <end position="422"/>
    </location>
</feature>
<dbReference type="PANTHER" id="PTHR33067:SF35">
    <property type="entry name" value="ASPARTIC PEPTIDASE DDI1-TYPE DOMAIN-CONTAINING PROTEIN"/>
    <property type="match status" value="1"/>
</dbReference>
<evidence type="ECO:0008006" key="4">
    <source>
        <dbReference type="Google" id="ProtNLM"/>
    </source>
</evidence>
<feature type="compositionally biased region" description="Polar residues" evidence="1">
    <location>
        <begin position="381"/>
        <end position="403"/>
    </location>
</feature>
<evidence type="ECO:0000256" key="1">
    <source>
        <dbReference type="SAM" id="MobiDB-lite"/>
    </source>
</evidence>
<dbReference type="PANTHER" id="PTHR33067">
    <property type="entry name" value="RNA-DIRECTED DNA POLYMERASE-RELATED"/>
    <property type="match status" value="1"/>
</dbReference>
<evidence type="ECO:0000313" key="3">
    <source>
        <dbReference type="Proteomes" id="UP001151760"/>
    </source>
</evidence>
<reference evidence="2" key="2">
    <citation type="submission" date="2022-01" db="EMBL/GenBank/DDBJ databases">
        <authorList>
            <person name="Yamashiro T."/>
            <person name="Shiraishi A."/>
            <person name="Satake H."/>
            <person name="Nakayama K."/>
        </authorList>
    </citation>
    <scope>NUCLEOTIDE SEQUENCE</scope>
</reference>
<accession>A0ABQ5EQB0</accession>
<evidence type="ECO:0000313" key="2">
    <source>
        <dbReference type="EMBL" id="GJT52988.1"/>
    </source>
</evidence>
<reference evidence="2" key="1">
    <citation type="journal article" date="2022" name="Int. J. Mol. Sci.">
        <title>Draft Genome of Tanacetum Coccineum: Genomic Comparison of Closely Related Tanacetum-Family Plants.</title>
        <authorList>
            <person name="Yamashiro T."/>
            <person name="Shiraishi A."/>
            <person name="Nakayama K."/>
            <person name="Satake H."/>
        </authorList>
    </citation>
    <scope>NUCLEOTIDE SEQUENCE</scope>
</reference>
<dbReference type="Proteomes" id="UP001151760">
    <property type="component" value="Unassembled WGS sequence"/>
</dbReference>
<sequence>MFPRRSEGEELEYPFFKGDGSSSDTWGDYGVVGDNYEGPAVFDDDQYGEESVPFYDTDIEDVIEEEEGFVRKGGTGGEEDNMEDVVVMANDLCSLKIQTCMSTRSSSSSNRIPLFSDLESVIQNRRRNLRDHSLLLDFEEINMSNNLNINLGPPLAGPPHQNHNGPPGPNLHMPAPDLRTMEELCQPTMNGRGGPIAPVNIQATDFGLKNHMIQLVQNSYQFHGLLGDDANKHLNKFLTITQSMKQNGVTDDALPLLLCSLPYSLTHHATAWFDPGGSFMKRRPKERYDLIENMTAHHNDWDTSAQRGESSSSFTSCSKIAALAQQKVEMRKYMLQMFRSNQQVNSVTPSCETCGVQHSYYECQAVGGYTQDVYATTGNYNSGVQPVPSSRPSEIPDSHSSSPFGLPKQNPHQPPIPYPSRLNKEKLQDKSDIQVYKFFQMFKKLHFNISLAKALALIPKYHKMLKDLLSDKQKLLGLANTSLTKNCSAVLLKKLLEKLRDSEKFLIPCDFHELEKCMALADLGANTNLMSLSVWKKLMLPELVSTRKFTFLVDFVDVDYDVDSRVPLILGRPFLRTARALVDIYGEELILIDGDEKLIFHADSTSKHPHKHGNKSINMINFIDITCKDRFPEVLKIKKLNHPFSGSTTSPFDSSPSLIPIETSDSLLKEFADELALLDPFPSGNKEDNFDPEADLREIEYLLNQDSSIVSSPTTDIDIIDPILERFTDEPALVYSSPSGDDDDDLFDLKSDNDEWKKILYGDSFNDTHYENDKAKDSKTNSLIDELETPESNVLLPQLLDCDSTLHEELPEIDTLTSFPSKNKDKVFNPGILVHGSTYFVTNLVTQDKNFKKKTSSKAPLILKERNFMSIPSNRELPFHYELPRAKNLLSFSSKNEDKVFNPGILISKGVPSFTMGLFHRTYETFKIVNFHPNILNEGPMKIFPFFCFCPKDKRIQGESS</sequence>
<keyword evidence="3" id="KW-1185">Reference proteome</keyword>